<dbReference type="Proteomes" id="UP001152747">
    <property type="component" value="Unassembled WGS sequence"/>
</dbReference>
<name>A0A9P1I7U0_9PELO</name>
<dbReference type="SUPFAM" id="SSF53474">
    <property type="entry name" value="alpha/beta-Hydrolases"/>
    <property type="match status" value="1"/>
</dbReference>
<gene>
    <name evidence="2" type="ORF">CAMP_LOCUS2606</name>
</gene>
<dbReference type="InterPro" id="IPR029058">
    <property type="entry name" value="AB_hydrolase_fold"/>
</dbReference>
<evidence type="ECO:0000259" key="1">
    <source>
        <dbReference type="Pfam" id="PF01764"/>
    </source>
</evidence>
<dbReference type="CDD" id="cd00519">
    <property type="entry name" value="Lipase_3"/>
    <property type="match status" value="1"/>
</dbReference>
<dbReference type="InterPro" id="IPR002921">
    <property type="entry name" value="Fungal_lipase-type"/>
</dbReference>
<dbReference type="Gene3D" id="3.40.50.1820">
    <property type="entry name" value="alpha/beta hydrolase"/>
    <property type="match status" value="1"/>
</dbReference>
<feature type="domain" description="Fungal lipase-type" evidence="1">
    <location>
        <begin position="2"/>
        <end position="72"/>
    </location>
</feature>
<dbReference type="GO" id="GO:0006629">
    <property type="term" value="P:lipid metabolic process"/>
    <property type="evidence" value="ECO:0007669"/>
    <property type="project" value="InterPro"/>
</dbReference>
<dbReference type="EMBL" id="CANHGI010000001">
    <property type="protein sequence ID" value="CAI5439969.1"/>
    <property type="molecule type" value="Genomic_DNA"/>
</dbReference>
<evidence type="ECO:0000313" key="3">
    <source>
        <dbReference type="Proteomes" id="UP001152747"/>
    </source>
</evidence>
<sequence length="73" mass="8239">MWNPMHRLLREAIKKYPTHELIFTGHSLGGAIASIASTAFVRNHPEIGNRTSLITFGQPRVGNLEYAQKHDEL</sequence>
<accession>A0A9P1I7U0</accession>
<proteinExistence type="predicted"/>
<protein>
    <recommendedName>
        <fullName evidence="1">Fungal lipase-type domain-containing protein</fullName>
    </recommendedName>
</protein>
<reference evidence="2" key="1">
    <citation type="submission" date="2022-11" db="EMBL/GenBank/DDBJ databases">
        <authorList>
            <person name="Kikuchi T."/>
        </authorList>
    </citation>
    <scope>NUCLEOTIDE SEQUENCE</scope>
    <source>
        <strain evidence="2">PS1010</strain>
    </source>
</reference>
<dbReference type="Pfam" id="PF01764">
    <property type="entry name" value="Lipase_3"/>
    <property type="match status" value="1"/>
</dbReference>
<dbReference type="AlphaFoldDB" id="A0A9P1I7U0"/>
<dbReference type="OrthoDB" id="426718at2759"/>
<evidence type="ECO:0000313" key="2">
    <source>
        <dbReference type="EMBL" id="CAI5439969.1"/>
    </source>
</evidence>
<comment type="caution">
    <text evidence="2">The sequence shown here is derived from an EMBL/GenBank/DDBJ whole genome shotgun (WGS) entry which is preliminary data.</text>
</comment>
<keyword evidence="3" id="KW-1185">Reference proteome</keyword>
<dbReference type="PANTHER" id="PTHR45908:SF19">
    <property type="entry name" value="FUNGAL LIPASE-LIKE DOMAIN-CONTAINING PROTEIN"/>
    <property type="match status" value="1"/>
</dbReference>
<organism evidence="2 3">
    <name type="scientific">Caenorhabditis angaria</name>
    <dbReference type="NCBI Taxonomy" id="860376"/>
    <lineage>
        <taxon>Eukaryota</taxon>
        <taxon>Metazoa</taxon>
        <taxon>Ecdysozoa</taxon>
        <taxon>Nematoda</taxon>
        <taxon>Chromadorea</taxon>
        <taxon>Rhabditida</taxon>
        <taxon>Rhabditina</taxon>
        <taxon>Rhabditomorpha</taxon>
        <taxon>Rhabditoidea</taxon>
        <taxon>Rhabditidae</taxon>
        <taxon>Peloderinae</taxon>
        <taxon>Caenorhabditis</taxon>
    </lineage>
</organism>
<dbReference type="PANTHER" id="PTHR45908">
    <property type="entry name" value="PROTEIN CBG11750-RELATED"/>
    <property type="match status" value="1"/>
</dbReference>